<dbReference type="AlphaFoldDB" id="A0A9D4CT79"/>
<reference evidence="1" key="2">
    <citation type="submission" date="2020-11" db="EMBL/GenBank/DDBJ databases">
        <authorList>
            <person name="McCartney M.A."/>
            <person name="Auch B."/>
            <person name="Kono T."/>
            <person name="Mallez S."/>
            <person name="Becker A."/>
            <person name="Gohl D.M."/>
            <person name="Silverstein K.A.T."/>
            <person name="Koren S."/>
            <person name="Bechman K.B."/>
            <person name="Herman A."/>
            <person name="Abrahante J.E."/>
            <person name="Garbe J."/>
        </authorList>
    </citation>
    <scope>NUCLEOTIDE SEQUENCE</scope>
    <source>
        <strain evidence="1">Duluth1</strain>
        <tissue evidence="1">Whole animal</tissue>
    </source>
</reference>
<proteinExistence type="predicted"/>
<reference evidence="1" key="1">
    <citation type="journal article" date="2019" name="bioRxiv">
        <title>The Genome of the Zebra Mussel, Dreissena polymorpha: A Resource for Invasive Species Research.</title>
        <authorList>
            <person name="McCartney M.A."/>
            <person name="Auch B."/>
            <person name="Kono T."/>
            <person name="Mallez S."/>
            <person name="Zhang Y."/>
            <person name="Obille A."/>
            <person name="Becker A."/>
            <person name="Abrahante J.E."/>
            <person name="Garbe J."/>
            <person name="Badalamenti J.P."/>
            <person name="Herman A."/>
            <person name="Mangelson H."/>
            <person name="Liachko I."/>
            <person name="Sullivan S."/>
            <person name="Sone E.D."/>
            <person name="Koren S."/>
            <person name="Silverstein K.A.T."/>
            <person name="Beckman K.B."/>
            <person name="Gohl D.M."/>
        </authorList>
    </citation>
    <scope>NUCLEOTIDE SEQUENCE</scope>
    <source>
        <strain evidence="1">Duluth1</strain>
        <tissue evidence="1">Whole animal</tissue>
    </source>
</reference>
<sequence>MAVLEEVQSANPSCRYHIDRRWAVDYWEPAITAARYDYGQKIYYYSLDDGNYRFLYGFYFGNGWEFCIKIARQSPPIPTCFQI</sequence>
<name>A0A9D4CT79_DREPO</name>
<organism evidence="1 2">
    <name type="scientific">Dreissena polymorpha</name>
    <name type="common">Zebra mussel</name>
    <name type="synonym">Mytilus polymorpha</name>
    <dbReference type="NCBI Taxonomy" id="45954"/>
    <lineage>
        <taxon>Eukaryota</taxon>
        <taxon>Metazoa</taxon>
        <taxon>Spiralia</taxon>
        <taxon>Lophotrochozoa</taxon>
        <taxon>Mollusca</taxon>
        <taxon>Bivalvia</taxon>
        <taxon>Autobranchia</taxon>
        <taxon>Heteroconchia</taxon>
        <taxon>Euheterodonta</taxon>
        <taxon>Imparidentia</taxon>
        <taxon>Neoheterodontei</taxon>
        <taxon>Myida</taxon>
        <taxon>Dreissenoidea</taxon>
        <taxon>Dreissenidae</taxon>
        <taxon>Dreissena</taxon>
    </lineage>
</organism>
<accession>A0A9D4CT79</accession>
<evidence type="ECO:0000313" key="1">
    <source>
        <dbReference type="EMBL" id="KAH3729785.1"/>
    </source>
</evidence>
<protein>
    <submittedName>
        <fullName evidence="1">Uncharacterized protein</fullName>
    </submittedName>
</protein>
<comment type="caution">
    <text evidence="1">The sequence shown here is derived from an EMBL/GenBank/DDBJ whole genome shotgun (WGS) entry which is preliminary data.</text>
</comment>
<evidence type="ECO:0000313" key="2">
    <source>
        <dbReference type="Proteomes" id="UP000828390"/>
    </source>
</evidence>
<dbReference type="Proteomes" id="UP000828390">
    <property type="component" value="Unassembled WGS sequence"/>
</dbReference>
<keyword evidence="2" id="KW-1185">Reference proteome</keyword>
<dbReference type="EMBL" id="JAIWYP010000012">
    <property type="protein sequence ID" value="KAH3729785.1"/>
    <property type="molecule type" value="Genomic_DNA"/>
</dbReference>
<gene>
    <name evidence="1" type="ORF">DPMN_055763</name>
</gene>